<feature type="region of interest" description="Disordered" evidence="1">
    <location>
        <begin position="204"/>
        <end position="225"/>
    </location>
</feature>
<dbReference type="OrthoDB" id="60984at2759"/>
<accession>A0A8J1XSZ2</accession>
<evidence type="ECO:0000256" key="1">
    <source>
        <dbReference type="SAM" id="MobiDB-lite"/>
    </source>
</evidence>
<sequence length="414" mass="47311">SVNFLQAVLVMHLDESDPAQETFSTGDGFVDASKCDEDAFEVGYANAVNGELVVEVSKGSDSKCTRTYLLTGNLCITKVTEKSKQTSDLKGKYKACSLSIQKVEQGNMVCGFAEIGKIISLRLEEVAFDVDDADFDEPLKEINEKNVDPLDEPVYDKPDDITEEEEQLKEGVDDYISDIIDISKHALELEKQIEPLDEAAEKQLGEAKDDDEQHREKEVSATACSSEDLNDYTRSTSVNSTPITNSPKPGCECFDMDEKESLTAEAKKSSKMVTDVSTSFHDDYDHIHKRAEKNLSELRMVPGHWLEFRNYRARMKKVHDELVKRSDQARHSDLWGQVARQCMWKLHWPEYMKQIRQEQVERTRYVLNTIDNKKLNGVMWKWAKTQIALRNHFIRHMKNSAKVVEEHYKSKGIV</sequence>
<reference evidence="2" key="1">
    <citation type="submission" date="2022-03" db="EMBL/GenBank/DDBJ databases">
        <authorList>
            <person name="Martin C."/>
        </authorList>
    </citation>
    <scope>NUCLEOTIDE SEQUENCE</scope>
</reference>
<comment type="caution">
    <text evidence="2">The sequence shown here is derived from an EMBL/GenBank/DDBJ whole genome shotgun (WGS) entry which is preliminary data.</text>
</comment>
<keyword evidence="3" id="KW-1185">Reference proteome</keyword>
<dbReference type="AlphaFoldDB" id="A0A8J1XSZ2"/>
<evidence type="ECO:0000313" key="3">
    <source>
        <dbReference type="Proteomes" id="UP000749559"/>
    </source>
</evidence>
<evidence type="ECO:0000313" key="2">
    <source>
        <dbReference type="EMBL" id="CAH1790120.1"/>
    </source>
</evidence>
<protein>
    <submittedName>
        <fullName evidence="2">Uncharacterized protein</fullName>
    </submittedName>
</protein>
<name>A0A8J1XSZ2_OWEFU</name>
<feature type="compositionally biased region" description="Basic and acidic residues" evidence="1">
    <location>
        <begin position="204"/>
        <end position="219"/>
    </location>
</feature>
<proteinExistence type="predicted"/>
<feature type="non-terminal residue" evidence="2">
    <location>
        <position position="414"/>
    </location>
</feature>
<dbReference type="Proteomes" id="UP000749559">
    <property type="component" value="Unassembled WGS sequence"/>
</dbReference>
<organism evidence="2 3">
    <name type="scientific">Owenia fusiformis</name>
    <name type="common">Polychaete worm</name>
    <dbReference type="NCBI Taxonomy" id="6347"/>
    <lineage>
        <taxon>Eukaryota</taxon>
        <taxon>Metazoa</taxon>
        <taxon>Spiralia</taxon>
        <taxon>Lophotrochozoa</taxon>
        <taxon>Annelida</taxon>
        <taxon>Polychaeta</taxon>
        <taxon>Sedentaria</taxon>
        <taxon>Canalipalpata</taxon>
        <taxon>Sabellida</taxon>
        <taxon>Oweniida</taxon>
        <taxon>Oweniidae</taxon>
        <taxon>Owenia</taxon>
    </lineage>
</organism>
<gene>
    <name evidence="2" type="ORF">OFUS_LOCUS15372</name>
</gene>
<dbReference type="EMBL" id="CAIIXF020000007">
    <property type="protein sequence ID" value="CAH1790120.1"/>
    <property type="molecule type" value="Genomic_DNA"/>
</dbReference>